<name>A0ABS8VW64_9PROT</name>
<sequence>MENCAFCYQNHILDGALTASSQVAALPVTNLKNQQGASSLGWRSLTTTPVSSANFIIKMTSAVVWRAFSLHRTNIGSSAIWRMQVTNGDDTVLDVIRPCNAANGQCLFVNPSDVLGDAVQITVWPNDTSQTWVDLPLAFAGPLWQPARNYGSESTADRVLGQDSVTSLGGSEFVESRWYQRKLSISHQSLGDTDSGVMDQILRIAATGQNILFIPDPSADPTVLAEKALFGRLSGGDLSNPFGNADRHALTLDLTERL</sequence>
<comment type="caution">
    <text evidence="1">The sequence shown here is derived from an EMBL/GenBank/DDBJ whole genome shotgun (WGS) entry which is preliminary data.</text>
</comment>
<proteinExistence type="predicted"/>
<keyword evidence="2" id="KW-1185">Reference proteome</keyword>
<evidence type="ECO:0000313" key="2">
    <source>
        <dbReference type="Proteomes" id="UP001521074"/>
    </source>
</evidence>
<organism evidence="1 2">
    <name type="scientific">Acetobacter sicerae</name>
    <dbReference type="NCBI Taxonomy" id="85325"/>
    <lineage>
        <taxon>Bacteria</taxon>
        <taxon>Pseudomonadati</taxon>
        <taxon>Pseudomonadota</taxon>
        <taxon>Alphaproteobacteria</taxon>
        <taxon>Acetobacterales</taxon>
        <taxon>Acetobacteraceae</taxon>
        <taxon>Acetobacter</taxon>
    </lineage>
</organism>
<evidence type="ECO:0000313" key="1">
    <source>
        <dbReference type="EMBL" id="MCE0743329.1"/>
    </source>
</evidence>
<reference evidence="1 2" key="1">
    <citation type="submission" date="2021-12" db="EMBL/GenBank/DDBJ databases">
        <title>Genome sequence of Acetobacter sicerae DmPark20a_162.</title>
        <authorList>
            <person name="Chaston J.M."/>
        </authorList>
    </citation>
    <scope>NUCLEOTIDE SEQUENCE [LARGE SCALE GENOMIC DNA]</scope>
    <source>
        <strain evidence="1 2">DmPark20a_162</strain>
    </source>
</reference>
<dbReference type="Proteomes" id="UP001521074">
    <property type="component" value="Unassembled WGS sequence"/>
</dbReference>
<protein>
    <submittedName>
        <fullName evidence="1">Uncharacterized protein</fullName>
    </submittedName>
</protein>
<accession>A0ABS8VW64</accession>
<gene>
    <name evidence="1" type="ORF">LWC05_05415</name>
</gene>
<dbReference type="EMBL" id="JAJSOJ010000016">
    <property type="protein sequence ID" value="MCE0743329.1"/>
    <property type="molecule type" value="Genomic_DNA"/>
</dbReference>
<dbReference type="RefSeq" id="WP_232876887.1">
    <property type="nucleotide sequence ID" value="NZ_JAJSOJ010000016.1"/>
</dbReference>